<organism evidence="2 3">
    <name type="scientific">Tulasnella calospora MUT 4182</name>
    <dbReference type="NCBI Taxonomy" id="1051891"/>
    <lineage>
        <taxon>Eukaryota</taxon>
        <taxon>Fungi</taxon>
        <taxon>Dikarya</taxon>
        <taxon>Basidiomycota</taxon>
        <taxon>Agaricomycotina</taxon>
        <taxon>Agaricomycetes</taxon>
        <taxon>Cantharellales</taxon>
        <taxon>Tulasnellaceae</taxon>
        <taxon>Tulasnella</taxon>
    </lineage>
</organism>
<sequence>FKTLHGRAFNQSDHYMLPADDDEHSRLDMQHLALRLHLNSLYASKHLVDNALREGQNPPPAVLDVGTGSGRWAIDMALQFPHAEVIGLDLVPPMKLAETTIPPNCRFEVDDANLSFEHYKDCFNVVHVRSADQGINDFESFLYEIARTLRPNGILLLVTGYPVSTPF</sequence>
<gene>
    <name evidence="2" type="ORF">M407DRAFT_64875</name>
</gene>
<dbReference type="HOGENOM" id="CLU_093259_2_2_1"/>
<reference evidence="3" key="2">
    <citation type="submission" date="2015-01" db="EMBL/GenBank/DDBJ databases">
        <title>Evolutionary Origins and Diversification of the Mycorrhizal Mutualists.</title>
        <authorList>
            <consortium name="DOE Joint Genome Institute"/>
            <consortium name="Mycorrhizal Genomics Consortium"/>
            <person name="Kohler A."/>
            <person name="Kuo A."/>
            <person name="Nagy L.G."/>
            <person name="Floudas D."/>
            <person name="Copeland A."/>
            <person name="Barry K.W."/>
            <person name="Cichocki N."/>
            <person name="Veneault-Fourrey C."/>
            <person name="LaButti K."/>
            <person name="Lindquist E.A."/>
            <person name="Lipzen A."/>
            <person name="Lundell T."/>
            <person name="Morin E."/>
            <person name="Murat C."/>
            <person name="Riley R."/>
            <person name="Ohm R."/>
            <person name="Sun H."/>
            <person name="Tunlid A."/>
            <person name="Henrissat B."/>
            <person name="Grigoriev I.V."/>
            <person name="Hibbett D.S."/>
            <person name="Martin F."/>
        </authorList>
    </citation>
    <scope>NUCLEOTIDE SEQUENCE [LARGE SCALE GENOMIC DNA]</scope>
    <source>
        <strain evidence="3">MUT 4182</strain>
    </source>
</reference>
<dbReference type="PANTHER" id="PTHR43591:SF24">
    <property type="entry name" value="2-METHOXY-6-POLYPRENYL-1,4-BENZOQUINOL METHYLASE, MITOCHONDRIAL"/>
    <property type="match status" value="1"/>
</dbReference>
<evidence type="ECO:0000313" key="3">
    <source>
        <dbReference type="Proteomes" id="UP000054248"/>
    </source>
</evidence>
<dbReference type="InterPro" id="IPR041698">
    <property type="entry name" value="Methyltransf_25"/>
</dbReference>
<dbReference type="PANTHER" id="PTHR43591">
    <property type="entry name" value="METHYLTRANSFERASE"/>
    <property type="match status" value="1"/>
</dbReference>
<dbReference type="CDD" id="cd02440">
    <property type="entry name" value="AdoMet_MTases"/>
    <property type="match status" value="1"/>
</dbReference>
<feature type="non-terminal residue" evidence="2">
    <location>
        <position position="1"/>
    </location>
</feature>
<dbReference type="Pfam" id="PF13649">
    <property type="entry name" value="Methyltransf_25"/>
    <property type="match status" value="1"/>
</dbReference>
<dbReference type="EMBL" id="KN822945">
    <property type="protein sequence ID" value="KIO33930.1"/>
    <property type="molecule type" value="Genomic_DNA"/>
</dbReference>
<dbReference type="GO" id="GO:0008168">
    <property type="term" value="F:methyltransferase activity"/>
    <property type="evidence" value="ECO:0007669"/>
    <property type="project" value="TreeGrafter"/>
</dbReference>
<feature type="domain" description="Methyltransferase" evidence="1">
    <location>
        <begin position="62"/>
        <end position="153"/>
    </location>
</feature>
<evidence type="ECO:0000313" key="2">
    <source>
        <dbReference type="EMBL" id="KIO33930.1"/>
    </source>
</evidence>
<keyword evidence="3" id="KW-1185">Reference proteome</keyword>
<evidence type="ECO:0000259" key="1">
    <source>
        <dbReference type="Pfam" id="PF13649"/>
    </source>
</evidence>
<reference evidence="2 3" key="1">
    <citation type="submission" date="2014-04" db="EMBL/GenBank/DDBJ databases">
        <authorList>
            <consortium name="DOE Joint Genome Institute"/>
            <person name="Kuo A."/>
            <person name="Girlanda M."/>
            <person name="Perotto S."/>
            <person name="Kohler A."/>
            <person name="Nagy L.G."/>
            <person name="Floudas D."/>
            <person name="Copeland A."/>
            <person name="Barry K.W."/>
            <person name="Cichocki N."/>
            <person name="Veneault-Fourrey C."/>
            <person name="LaButti K."/>
            <person name="Lindquist E.A."/>
            <person name="Lipzen A."/>
            <person name="Lundell T."/>
            <person name="Morin E."/>
            <person name="Murat C."/>
            <person name="Sun H."/>
            <person name="Tunlid A."/>
            <person name="Henrissat B."/>
            <person name="Grigoriev I.V."/>
            <person name="Hibbett D.S."/>
            <person name="Martin F."/>
            <person name="Nordberg H.P."/>
            <person name="Cantor M.N."/>
            <person name="Hua S.X."/>
        </authorList>
    </citation>
    <scope>NUCLEOTIDE SEQUENCE [LARGE SCALE GENOMIC DNA]</scope>
    <source>
        <strain evidence="2 3">MUT 4182</strain>
    </source>
</reference>
<protein>
    <recommendedName>
        <fullName evidence="1">Methyltransferase domain-containing protein</fullName>
    </recommendedName>
</protein>
<dbReference type="SUPFAM" id="SSF53335">
    <property type="entry name" value="S-adenosyl-L-methionine-dependent methyltransferases"/>
    <property type="match status" value="1"/>
</dbReference>
<dbReference type="OrthoDB" id="2013972at2759"/>
<dbReference type="Gene3D" id="3.40.50.150">
    <property type="entry name" value="Vaccinia Virus protein VP39"/>
    <property type="match status" value="1"/>
</dbReference>
<dbReference type="AlphaFoldDB" id="A0A0C3QM28"/>
<dbReference type="InterPro" id="IPR029063">
    <property type="entry name" value="SAM-dependent_MTases_sf"/>
</dbReference>
<accession>A0A0C3QM28</accession>
<name>A0A0C3QM28_9AGAM</name>
<proteinExistence type="predicted"/>
<dbReference type="Proteomes" id="UP000054248">
    <property type="component" value="Unassembled WGS sequence"/>
</dbReference>